<evidence type="ECO:0000313" key="1">
    <source>
        <dbReference type="EMBL" id="KAK1265464.1"/>
    </source>
</evidence>
<evidence type="ECO:0000313" key="2">
    <source>
        <dbReference type="Proteomes" id="UP001179952"/>
    </source>
</evidence>
<dbReference type="Proteomes" id="UP001179952">
    <property type="component" value="Unassembled WGS sequence"/>
</dbReference>
<reference evidence="1" key="2">
    <citation type="submission" date="2023-06" db="EMBL/GenBank/DDBJ databases">
        <authorList>
            <person name="Ma L."/>
            <person name="Liu K.-W."/>
            <person name="Li Z."/>
            <person name="Hsiao Y.-Y."/>
            <person name="Qi Y."/>
            <person name="Fu T."/>
            <person name="Tang G."/>
            <person name="Zhang D."/>
            <person name="Sun W.-H."/>
            <person name="Liu D.-K."/>
            <person name="Li Y."/>
            <person name="Chen G.-Z."/>
            <person name="Liu X.-D."/>
            <person name="Liao X.-Y."/>
            <person name="Jiang Y.-T."/>
            <person name="Yu X."/>
            <person name="Hao Y."/>
            <person name="Huang J."/>
            <person name="Zhao X.-W."/>
            <person name="Ke S."/>
            <person name="Chen Y.-Y."/>
            <person name="Wu W.-L."/>
            <person name="Hsu J.-L."/>
            <person name="Lin Y.-F."/>
            <person name="Huang M.-D."/>
            <person name="Li C.-Y."/>
            <person name="Huang L."/>
            <person name="Wang Z.-W."/>
            <person name="Zhao X."/>
            <person name="Zhong W.-Y."/>
            <person name="Peng D.-H."/>
            <person name="Ahmad S."/>
            <person name="Lan S."/>
            <person name="Zhang J.-S."/>
            <person name="Tsai W.-C."/>
            <person name="Van De Peer Y."/>
            <person name="Liu Z.-J."/>
        </authorList>
    </citation>
    <scope>NUCLEOTIDE SEQUENCE</scope>
    <source>
        <strain evidence="1">SCP</strain>
        <tissue evidence="1">Leaves</tissue>
    </source>
</reference>
<sequence length="88" mass="9703">MLFLRGGFDEQRERRVLASPASVHPEPPTPYRVRILLLYACADGPPAGALHVRTAQEVFYVTPLSFAMVNLGPVLPLRREGEGTEAET</sequence>
<comment type="caution">
    <text evidence="1">The sequence shown here is derived from an EMBL/GenBank/DDBJ whole genome shotgun (WGS) entry which is preliminary data.</text>
</comment>
<proteinExistence type="predicted"/>
<dbReference type="AlphaFoldDB" id="A0AAV9AMT9"/>
<reference evidence="1" key="1">
    <citation type="journal article" date="2023" name="Nat. Commun.">
        <title>Diploid and tetraploid genomes of Acorus and the evolution of monocots.</title>
        <authorList>
            <person name="Ma L."/>
            <person name="Liu K.W."/>
            <person name="Li Z."/>
            <person name="Hsiao Y.Y."/>
            <person name="Qi Y."/>
            <person name="Fu T."/>
            <person name="Tang G.D."/>
            <person name="Zhang D."/>
            <person name="Sun W.H."/>
            <person name="Liu D.K."/>
            <person name="Li Y."/>
            <person name="Chen G.Z."/>
            <person name="Liu X.D."/>
            <person name="Liao X.Y."/>
            <person name="Jiang Y.T."/>
            <person name="Yu X."/>
            <person name="Hao Y."/>
            <person name="Huang J."/>
            <person name="Zhao X.W."/>
            <person name="Ke S."/>
            <person name="Chen Y.Y."/>
            <person name="Wu W.L."/>
            <person name="Hsu J.L."/>
            <person name="Lin Y.F."/>
            <person name="Huang M.D."/>
            <person name="Li C.Y."/>
            <person name="Huang L."/>
            <person name="Wang Z.W."/>
            <person name="Zhao X."/>
            <person name="Zhong W.Y."/>
            <person name="Peng D.H."/>
            <person name="Ahmad S."/>
            <person name="Lan S."/>
            <person name="Zhang J.S."/>
            <person name="Tsai W.C."/>
            <person name="Van de Peer Y."/>
            <person name="Liu Z.J."/>
        </authorList>
    </citation>
    <scope>NUCLEOTIDE SEQUENCE</scope>
    <source>
        <strain evidence="1">SCP</strain>
    </source>
</reference>
<accession>A0AAV9AMT9</accession>
<gene>
    <name evidence="1" type="ORF">QJS04_geneDACA016942</name>
</gene>
<protein>
    <submittedName>
        <fullName evidence="1">Uncharacterized protein</fullName>
    </submittedName>
</protein>
<keyword evidence="2" id="KW-1185">Reference proteome</keyword>
<name>A0AAV9AMT9_ACOGR</name>
<organism evidence="1 2">
    <name type="scientific">Acorus gramineus</name>
    <name type="common">Dwarf sweet flag</name>
    <dbReference type="NCBI Taxonomy" id="55184"/>
    <lineage>
        <taxon>Eukaryota</taxon>
        <taxon>Viridiplantae</taxon>
        <taxon>Streptophyta</taxon>
        <taxon>Embryophyta</taxon>
        <taxon>Tracheophyta</taxon>
        <taxon>Spermatophyta</taxon>
        <taxon>Magnoliopsida</taxon>
        <taxon>Liliopsida</taxon>
        <taxon>Acoraceae</taxon>
        <taxon>Acorus</taxon>
    </lineage>
</organism>
<dbReference type="EMBL" id="JAUJYN010000008">
    <property type="protein sequence ID" value="KAK1265464.1"/>
    <property type="molecule type" value="Genomic_DNA"/>
</dbReference>